<feature type="transmembrane region" description="Helical" evidence="1">
    <location>
        <begin position="16"/>
        <end position="32"/>
    </location>
</feature>
<gene>
    <name evidence="2" type="ORF">CTAM01_11951</name>
</gene>
<proteinExistence type="predicted"/>
<keyword evidence="1" id="KW-0812">Transmembrane</keyword>
<evidence type="ECO:0000313" key="2">
    <source>
        <dbReference type="EMBL" id="KAK1487018.1"/>
    </source>
</evidence>
<keyword evidence="1" id="KW-1133">Transmembrane helix</keyword>
<evidence type="ECO:0000256" key="1">
    <source>
        <dbReference type="SAM" id="Phobius"/>
    </source>
</evidence>
<organism evidence="2 3">
    <name type="scientific">Colletotrichum tamarilloi</name>
    <dbReference type="NCBI Taxonomy" id="1209934"/>
    <lineage>
        <taxon>Eukaryota</taxon>
        <taxon>Fungi</taxon>
        <taxon>Dikarya</taxon>
        <taxon>Ascomycota</taxon>
        <taxon>Pezizomycotina</taxon>
        <taxon>Sordariomycetes</taxon>
        <taxon>Hypocreomycetidae</taxon>
        <taxon>Glomerellales</taxon>
        <taxon>Glomerellaceae</taxon>
        <taxon>Colletotrichum</taxon>
        <taxon>Colletotrichum acutatum species complex</taxon>
    </lineage>
</organism>
<name>A0ABQ9QW13_9PEZI</name>
<dbReference type="EMBL" id="MLFU01000069">
    <property type="protein sequence ID" value="KAK1487018.1"/>
    <property type="molecule type" value="Genomic_DNA"/>
</dbReference>
<comment type="caution">
    <text evidence="2">The sequence shown here is derived from an EMBL/GenBank/DDBJ whole genome shotgun (WGS) entry which is preliminary data.</text>
</comment>
<dbReference type="Proteomes" id="UP001227543">
    <property type="component" value="Unassembled WGS sequence"/>
</dbReference>
<dbReference type="RefSeq" id="XP_060377369.1">
    <property type="nucleotide sequence ID" value="XM_060527960.1"/>
</dbReference>
<dbReference type="GeneID" id="85412198"/>
<reference evidence="2 3" key="1">
    <citation type="submission" date="2016-10" db="EMBL/GenBank/DDBJ databases">
        <title>The genome sequence of Colletotrichum fioriniae PJ7.</title>
        <authorList>
            <person name="Baroncelli R."/>
        </authorList>
    </citation>
    <scope>NUCLEOTIDE SEQUENCE [LARGE SCALE GENOMIC DNA]</scope>
    <source>
        <strain evidence="2 3">Tom-12</strain>
    </source>
</reference>
<protein>
    <recommendedName>
        <fullName evidence="4">Secreted protein</fullName>
    </recommendedName>
</protein>
<sequence length="101" mass="11287">MPTSADAGIGVWTERWYFFFPFIFLPFFHLANRSQCSTVHRMTGHGDSPMRAISVLRLLACLHFATACTQAAEWPPVTAAAEASVQTKCCKLVELTYLDQC</sequence>
<evidence type="ECO:0000313" key="3">
    <source>
        <dbReference type="Proteomes" id="UP001227543"/>
    </source>
</evidence>
<keyword evidence="1" id="KW-0472">Membrane</keyword>
<evidence type="ECO:0008006" key="4">
    <source>
        <dbReference type="Google" id="ProtNLM"/>
    </source>
</evidence>
<accession>A0ABQ9QW13</accession>
<keyword evidence="3" id="KW-1185">Reference proteome</keyword>